<reference evidence="1" key="1">
    <citation type="submission" date="2018-05" db="EMBL/GenBank/DDBJ databases">
        <title>Draft genome of Mucuna pruriens seed.</title>
        <authorList>
            <person name="Nnadi N.E."/>
            <person name="Vos R."/>
            <person name="Hasami M.H."/>
            <person name="Devisetty U.K."/>
            <person name="Aguiy J.C."/>
        </authorList>
    </citation>
    <scope>NUCLEOTIDE SEQUENCE [LARGE SCALE GENOMIC DNA]</scope>
    <source>
        <strain evidence="1">JCA_2017</strain>
    </source>
</reference>
<dbReference type="OrthoDB" id="786383at2759"/>
<evidence type="ECO:0000313" key="2">
    <source>
        <dbReference type="Proteomes" id="UP000257109"/>
    </source>
</evidence>
<name>A0A371E369_MUCPR</name>
<evidence type="ECO:0000313" key="1">
    <source>
        <dbReference type="EMBL" id="RDX60490.1"/>
    </source>
</evidence>
<dbReference type="Proteomes" id="UP000257109">
    <property type="component" value="Unassembled WGS sequence"/>
</dbReference>
<keyword evidence="2" id="KW-1185">Reference proteome</keyword>
<organism evidence="1 2">
    <name type="scientific">Mucuna pruriens</name>
    <name type="common">Velvet bean</name>
    <name type="synonym">Dolichos pruriens</name>
    <dbReference type="NCBI Taxonomy" id="157652"/>
    <lineage>
        <taxon>Eukaryota</taxon>
        <taxon>Viridiplantae</taxon>
        <taxon>Streptophyta</taxon>
        <taxon>Embryophyta</taxon>
        <taxon>Tracheophyta</taxon>
        <taxon>Spermatophyta</taxon>
        <taxon>Magnoliopsida</taxon>
        <taxon>eudicotyledons</taxon>
        <taxon>Gunneridae</taxon>
        <taxon>Pentapetalae</taxon>
        <taxon>rosids</taxon>
        <taxon>fabids</taxon>
        <taxon>Fabales</taxon>
        <taxon>Fabaceae</taxon>
        <taxon>Papilionoideae</taxon>
        <taxon>50 kb inversion clade</taxon>
        <taxon>NPAAA clade</taxon>
        <taxon>indigoferoid/millettioid clade</taxon>
        <taxon>Phaseoleae</taxon>
        <taxon>Mucuna</taxon>
    </lineage>
</organism>
<sequence>MHKQLTLIRHAFEAPSVREHPFVDGRHSMLNISDLLEGVNPLLVHTIAANSIDSFGQPHHFTSMAPVNLRQGNRGPLRSFMARFSDIFVKICNPNLKVSLHSMLMALKAGSFPDNLCKDPPTNMDNLRTRTTDYI</sequence>
<dbReference type="AlphaFoldDB" id="A0A371E369"/>
<proteinExistence type="predicted"/>
<comment type="caution">
    <text evidence="1">The sequence shown here is derived from an EMBL/GenBank/DDBJ whole genome shotgun (WGS) entry which is preliminary data.</text>
</comment>
<feature type="non-terminal residue" evidence="1">
    <location>
        <position position="1"/>
    </location>
</feature>
<gene>
    <name evidence="1" type="ORF">CR513_61368</name>
</gene>
<dbReference type="EMBL" id="QJKJ01016831">
    <property type="protein sequence ID" value="RDX60490.1"/>
    <property type="molecule type" value="Genomic_DNA"/>
</dbReference>
<protein>
    <submittedName>
        <fullName evidence="1">Uncharacterized protein</fullName>
    </submittedName>
</protein>
<accession>A0A371E369</accession>